<evidence type="ECO:0000256" key="14">
    <source>
        <dbReference type="ARBA" id="ARBA00023125"/>
    </source>
</evidence>
<reference evidence="21" key="2">
    <citation type="submission" date="2020-06" db="EMBL/GenBank/DDBJ databases">
        <title>Helianthus annuus Genome sequencing and assembly Release 2.</title>
        <authorList>
            <person name="Gouzy J."/>
            <person name="Langlade N."/>
            <person name="Munos S."/>
        </authorList>
    </citation>
    <scope>NUCLEOTIDE SEQUENCE</scope>
    <source>
        <tissue evidence="21">Leaves</tissue>
    </source>
</reference>
<keyword evidence="22" id="KW-1185">Reference proteome</keyword>
<keyword evidence="14" id="KW-0238">DNA-binding</keyword>
<keyword evidence="16" id="KW-0863">Zinc-finger</keyword>
<dbReference type="FunFam" id="3.30.70.270:FF:000020">
    <property type="entry name" value="Transposon Tf2-6 polyprotein-like Protein"/>
    <property type="match status" value="1"/>
</dbReference>
<dbReference type="GO" id="GO:0006310">
    <property type="term" value="P:DNA recombination"/>
    <property type="evidence" value="ECO:0007669"/>
    <property type="project" value="UniProtKB-KW"/>
</dbReference>
<dbReference type="PANTHER" id="PTHR37984">
    <property type="entry name" value="PROTEIN CBG26694"/>
    <property type="match status" value="1"/>
</dbReference>
<dbReference type="GO" id="GO:0008270">
    <property type="term" value="F:zinc ion binding"/>
    <property type="evidence" value="ECO:0007669"/>
    <property type="project" value="UniProtKB-KW"/>
</dbReference>
<evidence type="ECO:0000256" key="13">
    <source>
        <dbReference type="ARBA" id="ARBA00022932"/>
    </source>
</evidence>
<dbReference type="PANTHER" id="PTHR37984:SF5">
    <property type="entry name" value="PROTEIN NYNRIN-LIKE"/>
    <property type="match status" value="1"/>
</dbReference>
<keyword evidence="2" id="KW-0645">Protease</keyword>
<dbReference type="Gene3D" id="4.10.60.10">
    <property type="entry name" value="Zinc finger, CCHC-type"/>
    <property type="match status" value="1"/>
</dbReference>
<dbReference type="InterPro" id="IPR043128">
    <property type="entry name" value="Rev_trsase/Diguanyl_cyclase"/>
</dbReference>
<keyword evidence="3 21" id="KW-0808">Transferase</keyword>
<dbReference type="Pfam" id="PF17921">
    <property type="entry name" value="Integrase_H2C2"/>
    <property type="match status" value="1"/>
</dbReference>
<dbReference type="InterPro" id="IPR005162">
    <property type="entry name" value="Retrotrans_gag_dom"/>
</dbReference>
<dbReference type="CDD" id="cd09274">
    <property type="entry name" value="RNase_HI_RT_Ty3"/>
    <property type="match status" value="1"/>
</dbReference>
<feature type="region of interest" description="Disordered" evidence="17">
    <location>
        <begin position="238"/>
        <end position="275"/>
    </location>
</feature>
<evidence type="ECO:0000256" key="1">
    <source>
        <dbReference type="ARBA" id="ARBA00012493"/>
    </source>
</evidence>
<feature type="domain" description="CCHC-type" evidence="18">
    <location>
        <begin position="358"/>
        <end position="373"/>
    </location>
</feature>
<evidence type="ECO:0000256" key="4">
    <source>
        <dbReference type="ARBA" id="ARBA00022695"/>
    </source>
</evidence>
<keyword evidence="13" id="KW-0239">DNA-directed DNA polymerase</keyword>
<dbReference type="PROSITE" id="PS50994">
    <property type="entry name" value="INTEGRASE"/>
    <property type="match status" value="1"/>
</dbReference>
<dbReference type="CDD" id="cd00303">
    <property type="entry name" value="retropepsin_like"/>
    <property type="match status" value="1"/>
</dbReference>
<evidence type="ECO:0000259" key="20">
    <source>
        <dbReference type="PROSITE" id="PS50994"/>
    </source>
</evidence>
<dbReference type="EMBL" id="MNCJ02000317">
    <property type="protein sequence ID" value="KAF5816891.1"/>
    <property type="molecule type" value="Genomic_DNA"/>
</dbReference>
<dbReference type="InterPro" id="IPR056924">
    <property type="entry name" value="SH3_Tf2-1"/>
</dbReference>
<evidence type="ECO:0000256" key="17">
    <source>
        <dbReference type="SAM" id="MobiDB-lite"/>
    </source>
</evidence>
<dbReference type="GO" id="GO:0004190">
    <property type="term" value="F:aspartic-type endopeptidase activity"/>
    <property type="evidence" value="ECO:0007669"/>
    <property type="project" value="UniProtKB-KW"/>
</dbReference>
<keyword evidence="7" id="KW-0064">Aspartyl protease</keyword>
<dbReference type="GO" id="GO:0004519">
    <property type="term" value="F:endonuclease activity"/>
    <property type="evidence" value="ECO:0007669"/>
    <property type="project" value="UniProtKB-KW"/>
</dbReference>
<dbReference type="Gramene" id="mRNA:HanXRQr2_Chr02g0046621">
    <property type="protein sequence ID" value="CDS:HanXRQr2_Chr02g0046621.1"/>
    <property type="gene ID" value="HanXRQr2_Chr02g0046621"/>
</dbReference>
<comment type="caution">
    <text evidence="21">The sequence shown here is derived from an EMBL/GenBank/DDBJ whole genome shotgun (WGS) entry which is preliminary data.</text>
</comment>
<dbReference type="InterPro" id="IPR000477">
    <property type="entry name" value="RT_dom"/>
</dbReference>
<evidence type="ECO:0000256" key="5">
    <source>
        <dbReference type="ARBA" id="ARBA00022722"/>
    </source>
</evidence>
<dbReference type="Pfam" id="PF03732">
    <property type="entry name" value="Retrotrans_gag"/>
    <property type="match status" value="1"/>
</dbReference>
<keyword evidence="15" id="KW-0233">DNA recombination</keyword>
<protein>
    <recommendedName>
        <fullName evidence="1">RNA-directed DNA polymerase</fullName>
        <ecNumber evidence="1">2.7.7.49</ecNumber>
    </recommendedName>
</protein>
<name>A0A9K3NY47_HELAN</name>
<dbReference type="InterPro" id="IPR050951">
    <property type="entry name" value="Retrovirus_Pol_polyprotein"/>
</dbReference>
<evidence type="ECO:0000256" key="12">
    <source>
        <dbReference type="ARBA" id="ARBA00022918"/>
    </source>
</evidence>
<dbReference type="Proteomes" id="UP000215914">
    <property type="component" value="Unassembled WGS sequence"/>
</dbReference>
<dbReference type="Gene3D" id="2.40.70.10">
    <property type="entry name" value="Acid Proteases"/>
    <property type="match status" value="1"/>
</dbReference>
<feature type="domain" description="Reverse transcriptase" evidence="19">
    <location>
        <begin position="623"/>
        <end position="802"/>
    </location>
</feature>
<evidence type="ECO:0000259" key="18">
    <source>
        <dbReference type="PROSITE" id="PS50158"/>
    </source>
</evidence>
<evidence type="ECO:0000313" key="21">
    <source>
        <dbReference type="EMBL" id="KAF5816891.1"/>
    </source>
</evidence>
<dbReference type="SUPFAM" id="SSF50630">
    <property type="entry name" value="Acid proteases"/>
    <property type="match status" value="1"/>
</dbReference>
<dbReference type="Gene3D" id="3.30.70.270">
    <property type="match status" value="2"/>
</dbReference>
<dbReference type="FunFam" id="3.10.10.10:FF:000007">
    <property type="entry name" value="Retrovirus-related Pol polyprotein from transposon 17.6-like Protein"/>
    <property type="match status" value="1"/>
</dbReference>
<keyword evidence="10" id="KW-0460">Magnesium</keyword>
<dbReference type="GO" id="GO:0006508">
    <property type="term" value="P:proteolysis"/>
    <property type="evidence" value="ECO:0007669"/>
    <property type="project" value="UniProtKB-KW"/>
</dbReference>
<dbReference type="GO" id="GO:0003964">
    <property type="term" value="F:RNA-directed DNA polymerase activity"/>
    <property type="evidence" value="ECO:0007669"/>
    <property type="project" value="UniProtKB-KW"/>
</dbReference>
<dbReference type="InterPro" id="IPR041373">
    <property type="entry name" value="RT_RNaseH"/>
</dbReference>
<dbReference type="Gene3D" id="1.10.340.70">
    <property type="match status" value="1"/>
</dbReference>
<dbReference type="InterPro" id="IPR021109">
    <property type="entry name" value="Peptidase_aspartic_dom_sf"/>
</dbReference>
<dbReference type="EC" id="2.7.7.49" evidence="1"/>
<evidence type="ECO:0000256" key="11">
    <source>
        <dbReference type="ARBA" id="ARBA00022908"/>
    </source>
</evidence>
<dbReference type="GO" id="GO:0003677">
    <property type="term" value="F:DNA binding"/>
    <property type="evidence" value="ECO:0007669"/>
    <property type="project" value="UniProtKB-KW"/>
</dbReference>
<dbReference type="GO" id="GO:0015074">
    <property type="term" value="P:DNA integration"/>
    <property type="evidence" value="ECO:0007669"/>
    <property type="project" value="UniProtKB-KW"/>
</dbReference>
<evidence type="ECO:0000256" key="7">
    <source>
        <dbReference type="ARBA" id="ARBA00022750"/>
    </source>
</evidence>
<proteinExistence type="predicted"/>
<dbReference type="InterPro" id="IPR012337">
    <property type="entry name" value="RNaseH-like_sf"/>
</dbReference>
<evidence type="ECO:0000256" key="2">
    <source>
        <dbReference type="ARBA" id="ARBA00022670"/>
    </source>
</evidence>
<reference evidence="21" key="1">
    <citation type="journal article" date="2017" name="Nature">
        <title>The sunflower genome provides insights into oil metabolism, flowering and Asterid evolution.</title>
        <authorList>
            <person name="Badouin H."/>
            <person name="Gouzy J."/>
            <person name="Grassa C.J."/>
            <person name="Murat F."/>
            <person name="Staton S.E."/>
            <person name="Cottret L."/>
            <person name="Lelandais-Briere C."/>
            <person name="Owens G.L."/>
            <person name="Carrere S."/>
            <person name="Mayjonade B."/>
            <person name="Legrand L."/>
            <person name="Gill N."/>
            <person name="Kane N.C."/>
            <person name="Bowers J.E."/>
            <person name="Hubner S."/>
            <person name="Bellec A."/>
            <person name="Berard A."/>
            <person name="Berges H."/>
            <person name="Blanchet N."/>
            <person name="Boniface M.C."/>
            <person name="Brunel D."/>
            <person name="Catrice O."/>
            <person name="Chaidir N."/>
            <person name="Claudel C."/>
            <person name="Donnadieu C."/>
            <person name="Faraut T."/>
            <person name="Fievet G."/>
            <person name="Helmstetter N."/>
            <person name="King M."/>
            <person name="Knapp S.J."/>
            <person name="Lai Z."/>
            <person name="Le Paslier M.C."/>
            <person name="Lippi Y."/>
            <person name="Lorenzon L."/>
            <person name="Mandel J.R."/>
            <person name="Marage G."/>
            <person name="Marchand G."/>
            <person name="Marquand E."/>
            <person name="Bret-Mestries E."/>
            <person name="Morien E."/>
            <person name="Nambeesan S."/>
            <person name="Nguyen T."/>
            <person name="Pegot-Espagnet P."/>
            <person name="Pouilly N."/>
            <person name="Raftis F."/>
            <person name="Sallet E."/>
            <person name="Schiex T."/>
            <person name="Thomas J."/>
            <person name="Vandecasteele C."/>
            <person name="Vares D."/>
            <person name="Vear F."/>
            <person name="Vautrin S."/>
            <person name="Crespi M."/>
            <person name="Mangin B."/>
            <person name="Burke J.M."/>
            <person name="Salse J."/>
            <person name="Munos S."/>
            <person name="Vincourt P."/>
            <person name="Rieseberg L.H."/>
            <person name="Langlade N.B."/>
        </authorList>
    </citation>
    <scope>NUCLEOTIDE SEQUENCE</scope>
    <source>
        <tissue evidence="21">Leaves</tissue>
    </source>
</reference>
<dbReference type="Gene3D" id="3.30.420.10">
    <property type="entry name" value="Ribonuclease H-like superfamily/Ribonuclease H"/>
    <property type="match status" value="1"/>
</dbReference>
<dbReference type="InterPro" id="IPR001878">
    <property type="entry name" value="Znf_CCHC"/>
</dbReference>
<keyword evidence="6" id="KW-0479">Metal-binding</keyword>
<keyword evidence="11" id="KW-0229">DNA integration</keyword>
<gene>
    <name evidence="21" type="ORF">HanXRQr2_Chr02g0046621</name>
</gene>
<dbReference type="Pfam" id="PF08284">
    <property type="entry name" value="RVP_2"/>
    <property type="match status" value="1"/>
</dbReference>
<organism evidence="21 22">
    <name type="scientific">Helianthus annuus</name>
    <name type="common">Common sunflower</name>
    <dbReference type="NCBI Taxonomy" id="4232"/>
    <lineage>
        <taxon>Eukaryota</taxon>
        <taxon>Viridiplantae</taxon>
        <taxon>Streptophyta</taxon>
        <taxon>Embryophyta</taxon>
        <taxon>Tracheophyta</taxon>
        <taxon>Spermatophyta</taxon>
        <taxon>Magnoliopsida</taxon>
        <taxon>eudicotyledons</taxon>
        <taxon>Gunneridae</taxon>
        <taxon>Pentapetalae</taxon>
        <taxon>asterids</taxon>
        <taxon>campanulids</taxon>
        <taxon>Asterales</taxon>
        <taxon>Asteraceae</taxon>
        <taxon>Asteroideae</taxon>
        <taxon>Heliantheae alliance</taxon>
        <taxon>Heliantheae</taxon>
        <taxon>Helianthus</taxon>
    </lineage>
</organism>
<dbReference type="FunFam" id="3.10.20.370:FF:000001">
    <property type="entry name" value="Retrovirus-related Pol polyprotein from transposon 17.6-like protein"/>
    <property type="match status" value="1"/>
</dbReference>
<evidence type="ECO:0000256" key="9">
    <source>
        <dbReference type="ARBA" id="ARBA00022801"/>
    </source>
</evidence>
<dbReference type="Pfam" id="PF24626">
    <property type="entry name" value="SH3_Tf2-1"/>
    <property type="match status" value="1"/>
</dbReference>
<evidence type="ECO:0000256" key="10">
    <source>
        <dbReference type="ARBA" id="ARBA00022842"/>
    </source>
</evidence>
<dbReference type="Gene3D" id="3.10.10.10">
    <property type="entry name" value="HIV Type 1 Reverse Transcriptase, subunit A, domain 1"/>
    <property type="match status" value="1"/>
</dbReference>
<evidence type="ECO:0000256" key="6">
    <source>
        <dbReference type="ARBA" id="ARBA00022723"/>
    </source>
</evidence>
<dbReference type="PROSITE" id="PS50878">
    <property type="entry name" value="RT_POL"/>
    <property type="match status" value="1"/>
</dbReference>
<evidence type="ECO:0000259" key="19">
    <source>
        <dbReference type="PROSITE" id="PS50878"/>
    </source>
</evidence>
<dbReference type="InterPro" id="IPR041588">
    <property type="entry name" value="Integrase_H2C2"/>
</dbReference>
<keyword evidence="12" id="KW-0695">RNA-directed DNA polymerase</keyword>
<dbReference type="InterPro" id="IPR036397">
    <property type="entry name" value="RNaseH_sf"/>
</dbReference>
<dbReference type="PROSITE" id="PS50158">
    <property type="entry name" value="ZF_CCHC"/>
    <property type="match status" value="1"/>
</dbReference>
<evidence type="ECO:0000256" key="8">
    <source>
        <dbReference type="ARBA" id="ARBA00022759"/>
    </source>
</evidence>
<keyword evidence="4 21" id="KW-0548">Nucleotidyltransferase</keyword>
<evidence type="ECO:0000313" key="22">
    <source>
        <dbReference type="Proteomes" id="UP000215914"/>
    </source>
</evidence>
<keyword evidence="8" id="KW-0255">Endonuclease</keyword>
<accession>A0A9K3NY47</accession>
<dbReference type="CDD" id="cd01647">
    <property type="entry name" value="RT_LTR"/>
    <property type="match status" value="1"/>
</dbReference>
<evidence type="ECO:0000256" key="3">
    <source>
        <dbReference type="ARBA" id="ARBA00022679"/>
    </source>
</evidence>
<keyword evidence="9 21" id="KW-0378">Hydrolase</keyword>
<dbReference type="InterPro" id="IPR043502">
    <property type="entry name" value="DNA/RNA_pol_sf"/>
</dbReference>
<keyword evidence="5" id="KW-0540">Nuclease</keyword>
<dbReference type="Pfam" id="PF17917">
    <property type="entry name" value="RT_RNaseH"/>
    <property type="match status" value="1"/>
</dbReference>
<dbReference type="GO" id="GO:0003887">
    <property type="term" value="F:DNA-directed DNA polymerase activity"/>
    <property type="evidence" value="ECO:0007669"/>
    <property type="project" value="UniProtKB-KW"/>
</dbReference>
<feature type="domain" description="Integrase catalytic" evidence="20">
    <location>
        <begin position="1138"/>
        <end position="1304"/>
    </location>
</feature>
<dbReference type="Pfam" id="PF00078">
    <property type="entry name" value="RVT_1"/>
    <property type="match status" value="1"/>
</dbReference>
<keyword evidence="16" id="KW-0862">Zinc</keyword>
<evidence type="ECO:0000256" key="15">
    <source>
        <dbReference type="ARBA" id="ARBA00023172"/>
    </source>
</evidence>
<dbReference type="InterPro" id="IPR001584">
    <property type="entry name" value="Integrase_cat-core"/>
</dbReference>
<dbReference type="SUPFAM" id="SSF53098">
    <property type="entry name" value="Ribonuclease H-like"/>
    <property type="match status" value="1"/>
</dbReference>
<dbReference type="SUPFAM" id="SSF56672">
    <property type="entry name" value="DNA/RNA polymerases"/>
    <property type="match status" value="1"/>
</dbReference>
<evidence type="ECO:0000256" key="16">
    <source>
        <dbReference type="PROSITE-ProRule" id="PRU00047"/>
    </source>
</evidence>
<sequence length="1502" mass="171918">MSSRLSNASRKSKSRSTKKMMAFMADQFARVVPKVISEIRASETPHSSVDSKVEIRKPASFNFKHFSSCNPKPFTGNDGVTAMLEWFDSIEVTFINSDCPDELKTRSATGVFQARALEWWSNERNIRSNELAYALTWEETKALMMDEFCPPHEQRKLEEEFWVLKQIGDDNLAYTTHFKQLSFIVPHLVSTPDRKNSKYINGLPPTMRDTIEAAKLDSIEAIYRLAASLNNNCVRDKQAANPVSSKPAHQITQQSNSNRGKKRKQSNPVCNAIVPPVNPNPVAPVDAPKPYTGIHPKCATCNYHHPANARCRRCGSCHRYGHDTAFCRLYQQAPPAPPVPQAQQALPAPQNTRPPRACFKCGDVNHLRPQCPQWIQEQQQPPRGRVFNLNANQARNDNDVVNGTFLVNHLYASILFDTGADKSFVSLEFESLLKCARSKLPKSFSVEVANGKSILVDSILLDCRLILNEHVFSIDLIPMQLGSFDVIIGMDWLQKNHAEIACHEKFVRLPLPSGDVLHVYGDRPSRGLKLMSCTQANKYLRKQYFAFLAHVVEEKGKGKSLSDVPVVRDFPDVFPEDLPGPPPPRSVDFRIDLVPGATPVAKAPYRLAPSEMQELSSQLQELLEKGFIRPSTSPWGAPVLFVKKKDGSFRMCIDYRELNKLTVKNRYPLPRIDDLFDQLQGATCFSKIDLRSGYHQLRVLEEDVPKTAFRTRYGHYEFVVMPFGLTNAPAVFMDLMNRVCKPYLDRFVIVFIDDILIYSKSRADHERHLRLILELLRSERLYAKFSKCEFWIKEVQFLGHVVSEKGIHVDPSKIEAVKNWTAPKSPSEIRSFLGLAGYYRRFISNFSKIAVPLTSLTQKEKPFAWGPEQEESFQTLKDLLCNAPILALPDGNDDFVVYCDASNRGLGCVLMQRDKVIAYASRQLKIHEKNYTTHDLELGAVVFALKIWRHYLYGTKCVVFTDHKSLQHIFDQKELNMRQRRWVELLNDYDCEIRYHPGKANVVADALSRKAHVDVIRCFHISSDLHDRIREAQYSSINEGSMAVEIRGASESQLVSKPDGLLYCCDRVWIPDRDNLRDLIMNEAHKSRYSIHPGADKMYHNLRTSYWWPGMKRDIAVYVSKCLTCSKVKAEHQRSSGLLEQPEIPVWKWDSIAMDFITKLPRTPAGYDSIWVVIDRLTKSAQFIPIREDFKVERLARIYTNEVIRHHGVPLDIISDRDGRFTSRLWQTFQSAMGTYLNLSTAFHPQTDGQTERTIQTLEDMLRSCVIDFGGSWDVHLPLIEFSYNNSYHSSIQMAPFEALYGRKCRSPLSWHEIGDKHFSGPEIIQEATDKILQIRDNLLKARNRQKSYADKGRKPMEFNVGDHVLLKISPWKGVVRFGKKGKLAPRYVGPFKILERIGKVAYRLDLPQELSNVHPTFHVSNLKKCLADEGLQVPLEDLQINDTMHFVEKPVEIVEQEVKLLRRSKIPIVKVRWEGKRGAEFTWELKKDMKSKYPHLFPTSS</sequence>